<feature type="compositionally biased region" description="Low complexity" evidence="12">
    <location>
        <begin position="351"/>
        <end position="373"/>
    </location>
</feature>
<evidence type="ECO:0000256" key="3">
    <source>
        <dbReference type="ARBA" id="ARBA00022741"/>
    </source>
</evidence>
<dbReference type="PRINTS" id="PR00142">
    <property type="entry name" value="RECA"/>
</dbReference>
<evidence type="ECO:0000256" key="11">
    <source>
        <dbReference type="RuleBase" id="RU004527"/>
    </source>
</evidence>
<comment type="subcellular location">
    <subcellularLocation>
        <location evidence="9">Cytoplasm</location>
    </subcellularLocation>
</comment>
<keyword evidence="3 9" id="KW-0547">Nucleotide-binding</keyword>
<dbReference type="GO" id="GO:0009432">
    <property type="term" value="P:SOS response"/>
    <property type="evidence" value="ECO:0007669"/>
    <property type="project" value="UniProtKB-UniRule"/>
</dbReference>
<keyword evidence="7 9" id="KW-0742">SOS response</keyword>
<dbReference type="PANTHER" id="PTHR45900">
    <property type="entry name" value="RECA"/>
    <property type="match status" value="1"/>
</dbReference>
<comment type="similarity">
    <text evidence="1 9 11">Belongs to the RecA family.</text>
</comment>
<evidence type="ECO:0000313" key="15">
    <source>
        <dbReference type="EMBL" id="MBB5133130.1"/>
    </source>
</evidence>
<evidence type="ECO:0000256" key="7">
    <source>
        <dbReference type="ARBA" id="ARBA00023236"/>
    </source>
</evidence>
<dbReference type="InterPro" id="IPR027417">
    <property type="entry name" value="P-loop_NTPase"/>
</dbReference>
<dbReference type="GO" id="GO:0003684">
    <property type="term" value="F:damaged DNA binding"/>
    <property type="evidence" value="ECO:0007669"/>
    <property type="project" value="UniProtKB-UniRule"/>
</dbReference>
<dbReference type="SUPFAM" id="SSF52540">
    <property type="entry name" value="P-loop containing nucleoside triphosphate hydrolases"/>
    <property type="match status" value="1"/>
</dbReference>
<evidence type="ECO:0000256" key="8">
    <source>
        <dbReference type="ARBA" id="ARBA00033319"/>
    </source>
</evidence>
<keyword evidence="5 9" id="KW-0238">DNA-binding</keyword>
<evidence type="ECO:0000256" key="9">
    <source>
        <dbReference type="HAMAP-Rule" id="MF_00268"/>
    </source>
</evidence>
<evidence type="ECO:0000259" key="14">
    <source>
        <dbReference type="PROSITE" id="PS50163"/>
    </source>
</evidence>
<dbReference type="GO" id="GO:0003697">
    <property type="term" value="F:single-stranded DNA binding"/>
    <property type="evidence" value="ECO:0007669"/>
    <property type="project" value="UniProtKB-UniRule"/>
</dbReference>
<evidence type="ECO:0000259" key="13">
    <source>
        <dbReference type="PROSITE" id="PS50162"/>
    </source>
</evidence>
<dbReference type="InterPro" id="IPR023400">
    <property type="entry name" value="RecA_C_sf"/>
</dbReference>
<dbReference type="GO" id="GO:0006310">
    <property type="term" value="P:DNA recombination"/>
    <property type="evidence" value="ECO:0007669"/>
    <property type="project" value="UniProtKB-UniRule"/>
</dbReference>
<evidence type="ECO:0000256" key="12">
    <source>
        <dbReference type="SAM" id="MobiDB-lite"/>
    </source>
</evidence>
<dbReference type="Gene3D" id="3.40.50.300">
    <property type="entry name" value="P-loop containing nucleotide triphosphate hydrolases"/>
    <property type="match status" value="1"/>
</dbReference>
<dbReference type="PROSITE" id="PS50162">
    <property type="entry name" value="RECA_2"/>
    <property type="match status" value="1"/>
</dbReference>
<dbReference type="InterPro" id="IPR013765">
    <property type="entry name" value="DNA_recomb/repair_RecA"/>
</dbReference>
<dbReference type="RefSeq" id="WP_185050078.1">
    <property type="nucleotide sequence ID" value="NZ_BAABIX010000010.1"/>
</dbReference>
<evidence type="ECO:0000256" key="6">
    <source>
        <dbReference type="ARBA" id="ARBA00023172"/>
    </source>
</evidence>
<dbReference type="InterPro" id="IPR020587">
    <property type="entry name" value="RecA_monomer-monomer_interface"/>
</dbReference>
<dbReference type="InterPro" id="IPR020584">
    <property type="entry name" value="DNA_recomb/repair_RecA_CS"/>
</dbReference>
<gene>
    <name evidence="9" type="primary">recA</name>
    <name evidence="15" type="ORF">HNP84_002851</name>
</gene>
<dbReference type="GO" id="GO:0140664">
    <property type="term" value="F:ATP-dependent DNA damage sensor activity"/>
    <property type="evidence" value="ECO:0007669"/>
    <property type="project" value="InterPro"/>
</dbReference>
<protein>
    <recommendedName>
        <fullName evidence="2 9">Protein RecA</fullName>
    </recommendedName>
    <alternativeName>
        <fullName evidence="8 9">Recombinase A</fullName>
    </alternativeName>
</protein>
<keyword evidence="16" id="KW-1185">Reference proteome</keyword>
<dbReference type="GO" id="GO:0006281">
    <property type="term" value="P:DNA repair"/>
    <property type="evidence" value="ECO:0007669"/>
    <property type="project" value="UniProtKB-UniRule"/>
</dbReference>
<evidence type="ECO:0000256" key="4">
    <source>
        <dbReference type="ARBA" id="ARBA00022840"/>
    </source>
</evidence>
<evidence type="ECO:0000256" key="2">
    <source>
        <dbReference type="ARBA" id="ARBA00015553"/>
    </source>
</evidence>
<dbReference type="Proteomes" id="UP000578449">
    <property type="component" value="Unassembled WGS sequence"/>
</dbReference>
<feature type="domain" description="RecA family profile 1" evidence="13">
    <location>
        <begin position="36"/>
        <end position="195"/>
    </location>
</feature>
<evidence type="ECO:0000313" key="16">
    <source>
        <dbReference type="Proteomes" id="UP000578449"/>
    </source>
</evidence>
<keyword evidence="4 9" id="KW-0067">ATP-binding</keyword>
<dbReference type="Pfam" id="PF21096">
    <property type="entry name" value="RecA_C"/>
    <property type="match status" value="1"/>
</dbReference>
<comment type="function">
    <text evidence="9">Can catalyze the hydrolysis of ATP in the presence of single-stranded DNA, the ATP-dependent uptake of single-stranded DNA by duplex DNA, and the ATP-dependent hybridization of homologous single-stranded DNAs. It interacts with LexA causing its activation and leading to its autocatalytic cleavage.</text>
</comment>
<organism evidence="15 16">
    <name type="scientific">Thermocatellispora tengchongensis</name>
    <dbReference type="NCBI Taxonomy" id="1073253"/>
    <lineage>
        <taxon>Bacteria</taxon>
        <taxon>Bacillati</taxon>
        <taxon>Actinomycetota</taxon>
        <taxon>Actinomycetes</taxon>
        <taxon>Streptosporangiales</taxon>
        <taxon>Streptosporangiaceae</taxon>
        <taxon>Thermocatellispora</taxon>
    </lineage>
</organism>
<dbReference type="InterPro" id="IPR003593">
    <property type="entry name" value="AAA+_ATPase"/>
</dbReference>
<reference evidence="15 16" key="1">
    <citation type="submission" date="2020-08" db="EMBL/GenBank/DDBJ databases">
        <title>Genomic Encyclopedia of Type Strains, Phase IV (KMG-IV): sequencing the most valuable type-strain genomes for metagenomic binning, comparative biology and taxonomic classification.</title>
        <authorList>
            <person name="Goeker M."/>
        </authorList>
    </citation>
    <scope>NUCLEOTIDE SEQUENCE [LARGE SCALE GENOMIC DNA]</scope>
    <source>
        <strain evidence="15 16">DSM 45615</strain>
    </source>
</reference>
<dbReference type="SMART" id="SM00382">
    <property type="entry name" value="AAA"/>
    <property type="match status" value="1"/>
</dbReference>
<keyword evidence="6 9" id="KW-0233">DNA recombination</keyword>
<dbReference type="InterPro" id="IPR020588">
    <property type="entry name" value="RecA_ATP-bd"/>
</dbReference>
<accession>A0A840P6P4</accession>
<keyword evidence="9 11" id="KW-0227">DNA damage</keyword>
<dbReference type="AlphaFoldDB" id="A0A840P6P4"/>
<feature type="compositionally biased region" description="Low complexity" evidence="12">
    <location>
        <begin position="334"/>
        <end position="343"/>
    </location>
</feature>
<feature type="binding site" evidence="9">
    <location>
        <begin position="66"/>
        <end position="73"/>
    </location>
    <ligand>
        <name>ATP</name>
        <dbReference type="ChEBI" id="CHEBI:30616"/>
    </ligand>
</feature>
<dbReference type="PANTHER" id="PTHR45900:SF1">
    <property type="entry name" value="MITOCHONDRIAL DNA REPAIR PROTEIN RECA HOMOLOG-RELATED"/>
    <property type="match status" value="1"/>
</dbReference>
<dbReference type="PROSITE" id="PS00321">
    <property type="entry name" value="RECA_1"/>
    <property type="match status" value="1"/>
</dbReference>
<feature type="domain" description="RecA family profile 2" evidence="14">
    <location>
        <begin position="200"/>
        <end position="273"/>
    </location>
</feature>
<keyword evidence="9" id="KW-0963">Cytoplasm</keyword>
<sequence>MAANDREKALETALAQIERQFGKGSVMRLGDESRAPIEVIPTGSIALDVALGIGGFPRGRIVEVYGPESSGKTTVALHAVANAQRAGGIAAFIDAEHALDPEYAKKLGVDTDALLVSQPDTGEQALEIADMLIRSGAVDIIVIDSVAALVPKAEIEGEMGDSHVGLQARLMSQALRKVAGALNNTGTTAIFINQLREKIGVMFGSPETTTGGKALKFYASIRLDVRRIETLKDGTEPVGNRTRVKVVKNKMAPPFRQADFDILYGMGISREGGLIDMGVEHGFVRKSGAWYTYEGDQLGQGKENARNFLKSHPDIANEIEKKVKEKLGVGPRIDAPADPAPSAATPPPPAARTTAPAGARTAKAATAPKPGDV</sequence>
<dbReference type="NCBIfam" id="TIGR02012">
    <property type="entry name" value="tigrfam_recA"/>
    <property type="match status" value="1"/>
</dbReference>
<dbReference type="HAMAP" id="MF_00268">
    <property type="entry name" value="RecA"/>
    <property type="match status" value="1"/>
</dbReference>
<dbReference type="SUPFAM" id="SSF54752">
    <property type="entry name" value="RecA protein, C-terminal domain"/>
    <property type="match status" value="1"/>
</dbReference>
<feature type="region of interest" description="Disordered" evidence="12">
    <location>
        <begin position="326"/>
        <end position="373"/>
    </location>
</feature>
<dbReference type="FunFam" id="3.40.50.300:FF:000087">
    <property type="entry name" value="Recombinase RecA"/>
    <property type="match status" value="1"/>
</dbReference>
<evidence type="ECO:0000256" key="10">
    <source>
        <dbReference type="RuleBase" id="RU000526"/>
    </source>
</evidence>
<dbReference type="GO" id="GO:0005524">
    <property type="term" value="F:ATP binding"/>
    <property type="evidence" value="ECO:0007669"/>
    <property type="project" value="UniProtKB-UniRule"/>
</dbReference>
<dbReference type="InterPro" id="IPR049428">
    <property type="entry name" value="RecA-like_N"/>
</dbReference>
<name>A0A840P6P4_9ACTN</name>
<proteinExistence type="inferred from homology"/>
<dbReference type="PROSITE" id="PS50163">
    <property type="entry name" value="RECA_3"/>
    <property type="match status" value="1"/>
</dbReference>
<dbReference type="InterPro" id="IPR049261">
    <property type="entry name" value="RecA-like_C"/>
</dbReference>
<evidence type="ECO:0000256" key="5">
    <source>
        <dbReference type="ARBA" id="ARBA00023125"/>
    </source>
</evidence>
<dbReference type="GO" id="GO:0005829">
    <property type="term" value="C:cytosol"/>
    <property type="evidence" value="ECO:0007669"/>
    <property type="project" value="TreeGrafter"/>
</dbReference>
<keyword evidence="9 10" id="KW-0234">DNA repair</keyword>
<dbReference type="Pfam" id="PF00154">
    <property type="entry name" value="RecA_N"/>
    <property type="match status" value="1"/>
</dbReference>
<evidence type="ECO:0000256" key="1">
    <source>
        <dbReference type="ARBA" id="ARBA00009391"/>
    </source>
</evidence>
<comment type="caution">
    <text evidence="15">The sequence shown here is derived from an EMBL/GenBank/DDBJ whole genome shotgun (WGS) entry which is preliminary data.</text>
</comment>
<dbReference type="EMBL" id="JACHGN010000005">
    <property type="protein sequence ID" value="MBB5133130.1"/>
    <property type="molecule type" value="Genomic_DNA"/>
</dbReference>
<dbReference type="CDD" id="cd00983">
    <property type="entry name" value="RecA"/>
    <property type="match status" value="1"/>
</dbReference>